<proteinExistence type="inferred from homology"/>
<dbReference type="FunFam" id="2.40.70.10:FF:000033">
    <property type="entry name" value="Aspartyl protease family protein"/>
    <property type="match status" value="1"/>
</dbReference>
<evidence type="ECO:0000256" key="7">
    <source>
        <dbReference type="RuleBase" id="RU000454"/>
    </source>
</evidence>
<keyword evidence="3 7" id="KW-0064">Aspartyl protease</keyword>
<dbReference type="Pfam" id="PF14541">
    <property type="entry name" value="TAXi_C"/>
    <property type="match status" value="1"/>
</dbReference>
<dbReference type="AlphaFoldDB" id="A0A200PT58"/>
<gene>
    <name evidence="10" type="ORF">BVC80_431g8</name>
</gene>
<dbReference type="Pfam" id="PF14543">
    <property type="entry name" value="TAXi_N"/>
    <property type="match status" value="1"/>
</dbReference>
<dbReference type="InterPro" id="IPR001461">
    <property type="entry name" value="Aspartic_peptidase_A1"/>
</dbReference>
<evidence type="ECO:0000259" key="9">
    <source>
        <dbReference type="PROSITE" id="PS51767"/>
    </source>
</evidence>
<dbReference type="InParanoid" id="A0A200PT58"/>
<evidence type="ECO:0000256" key="4">
    <source>
        <dbReference type="ARBA" id="ARBA00022801"/>
    </source>
</evidence>
<evidence type="ECO:0000256" key="2">
    <source>
        <dbReference type="ARBA" id="ARBA00022670"/>
    </source>
</evidence>
<feature type="chain" id="PRO_5011990049" evidence="8">
    <location>
        <begin position="32"/>
        <end position="504"/>
    </location>
</feature>
<accession>A0A200PT58</accession>
<dbReference type="InterPro" id="IPR032861">
    <property type="entry name" value="TAXi_N"/>
</dbReference>
<dbReference type="InterPro" id="IPR001969">
    <property type="entry name" value="Aspartic_peptidase_AS"/>
</dbReference>
<dbReference type="InterPro" id="IPR034161">
    <property type="entry name" value="Pepsin-like_plant"/>
</dbReference>
<dbReference type="PROSITE" id="PS00141">
    <property type="entry name" value="ASP_PROTEASE"/>
    <property type="match status" value="2"/>
</dbReference>
<dbReference type="InterPro" id="IPR032799">
    <property type="entry name" value="TAXi_C"/>
</dbReference>
<evidence type="ECO:0000256" key="5">
    <source>
        <dbReference type="ARBA" id="ARBA00023180"/>
    </source>
</evidence>
<dbReference type="PANTHER" id="PTHR47967:SF69">
    <property type="entry name" value="ASPARTIC PROTEINASE NANA, CHLOROPLAST"/>
    <property type="match status" value="1"/>
</dbReference>
<protein>
    <submittedName>
        <fullName evidence="10">Peptidase A1</fullName>
    </submittedName>
</protein>
<feature type="active site" evidence="6">
    <location>
        <position position="157"/>
    </location>
</feature>
<organism evidence="10 11">
    <name type="scientific">Macleaya cordata</name>
    <name type="common">Five-seeded plume-poppy</name>
    <name type="synonym">Bocconia cordata</name>
    <dbReference type="NCBI Taxonomy" id="56857"/>
    <lineage>
        <taxon>Eukaryota</taxon>
        <taxon>Viridiplantae</taxon>
        <taxon>Streptophyta</taxon>
        <taxon>Embryophyta</taxon>
        <taxon>Tracheophyta</taxon>
        <taxon>Spermatophyta</taxon>
        <taxon>Magnoliopsida</taxon>
        <taxon>Ranunculales</taxon>
        <taxon>Papaveraceae</taxon>
        <taxon>Papaveroideae</taxon>
        <taxon>Macleaya</taxon>
    </lineage>
</organism>
<dbReference type="OrthoDB" id="2747330at2759"/>
<dbReference type="InterPro" id="IPR033121">
    <property type="entry name" value="PEPTIDASE_A1"/>
</dbReference>
<evidence type="ECO:0000256" key="6">
    <source>
        <dbReference type="PIRSR" id="PIRSR601461-1"/>
    </source>
</evidence>
<evidence type="ECO:0000256" key="1">
    <source>
        <dbReference type="ARBA" id="ARBA00007447"/>
    </source>
</evidence>
<dbReference type="PRINTS" id="PR00792">
    <property type="entry name" value="PEPSIN"/>
</dbReference>
<keyword evidence="5" id="KW-0325">Glycoprotein</keyword>
<evidence type="ECO:0000313" key="11">
    <source>
        <dbReference type="Proteomes" id="UP000195402"/>
    </source>
</evidence>
<feature type="active site" evidence="6">
    <location>
        <position position="382"/>
    </location>
</feature>
<comment type="similarity">
    <text evidence="1 7">Belongs to the peptidase A1 family.</text>
</comment>
<dbReference type="Proteomes" id="UP000195402">
    <property type="component" value="Unassembled WGS sequence"/>
</dbReference>
<dbReference type="EMBL" id="MVGT01004119">
    <property type="protein sequence ID" value="OVA01372.1"/>
    <property type="molecule type" value="Genomic_DNA"/>
</dbReference>
<dbReference type="OMA" id="GSEFTWF"/>
<dbReference type="CDD" id="cd05476">
    <property type="entry name" value="pepsin_A_like_plant"/>
    <property type="match status" value="1"/>
</dbReference>
<dbReference type="FunCoup" id="A0A200PT58">
    <property type="interactions" value="23"/>
</dbReference>
<dbReference type="InterPro" id="IPR021109">
    <property type="entry name" value="Peptidase_aspartic_dom_sf"/>
</dbReference>
<comment type="caution">
    <text evidence="10">The sequence shown here is derived from an EMBL/GenBank/DDBJ whole genome shotgun (WGS) entry which is preliminary data.</text>
</comment>
<dbReference type="SUPFAM" id="SSF50630">
    <property type="entry name" value="Acid proteases"/>
    <property type="match status" value="1"/>
</dbReference>
<feature type="signal peptide" evidence="8">
    <location>
        <begin position="1"/>
        <end position="31"/>
    </location>
</feature>
<dbReference type="GO" id="GO:0004190">
    <property type="term" value="F:aspartic-type endopeptidase activity"/>
    <property type="evidence" value="ECO:0007669"/>
    <property type="project" value="UniProtKB-KW"/>
</dbReference>
<dbReference type="InterPro" id="IPR051708">
    <property type="entry name" value="Plant_Aspart_Prot_A1"/>
</dbReference>
<keyword evidence="11" id="KW-1185">Reference proteome</keyword>
<name>A0A200PT58_MACCD</name>
<dbReference type="Gene3D" id="2.40.70.10">
    <property type="entry name" value="Acid Proteases"/>
    <property type="match status" value="2"/>
</dbReference>
<evidence type="ECO:0000256" key="3">
    <source>
        <dbReference type="ARBA" id="ARBA00022750"/>
    </source>
</evidence>
<keyword evidence="2 7" id="KW-0645">Protease</keyword>
<evidence type="ECO:0000256" key="8">
    <source>
        <dbReference type="SAM" id="SignalP"/>
    </source>
</evidence>
<keyword evidence="4 7" id="KW-0378">Hydrolase</keyword>
<dbReference type="STRING" id="56857.A0A200PT58"/>
<dbReference type="GO" id="GO:0006508">
    <property type="term" value="P:proteolysis"/>
    <property type="evidence" value="ECO:0007669"/>
    <property type="project" value="UniProtKB-KW"/>
</dbReference>
<reference evidence="10 11" key="1">
    <citation type="journal article" date="2017" name="Mol. Plant">
        <title>The Genome of Medicinal Plant Macleaya cordata Provides New Insights into Benzylisoquinoline Alkaloids Metabolism.</title>
        <authorList>
            <person name="Liu X."/>
            <person name="Liu Y."/>
            <person name="Huang P."/>
            <person name="Ma Y."/>
            <person name="Qing Z."/>
            <person name="Tang Q."/>
            <person name="Cao H."/>
            <person name="Cheng P."/>
            <person name="Zheng Y."/>
            <person name="Yuan Z."/>
            <person name="Zhou Y."/>
            <person name="Liu J."/>
            <person name="Tang Z."/>
            <person name="Zhuo Y."/>
            <person name="Zhang Y."/>
            <person name="Yu L."/>
            <person name="Huang J."/>
            <person name="Yang P."/>
            <person name="Peng Q."/>
            <person name="Zhang J."/>
            <person name="Jiang W."/>
            <person name="Zhang Z."/>
            <person name="Lin K."/>
            <person name="Ro D.K."/>
            <person name="Chen X."/>
            <person name="Xiong X."/>
            <person name="Shang Y."/>
            <person name="Huang S."/>
            <person name="Zeng J."/>
        </authorList>
    </citation>
    <scope>NUCLEOTIDE SEQUENCE [LARGE SCALE GENOMIC DNA]</scope>
    <source>
        <strain evidence="11">cv. BLH2017</strain>
        <tissue evidence="10">Root</tissue>
    </source>
</reference>
<dbReference type="PANTHER" id="PTHR47967">
    <property type="entry name" value="OS07G0603500 PROTEIN-RELATED"/>
    <property type="match status" value="1"/>
</dbReference>
<feature type="domain" description="Peptidase A1" evidence="9">
    <location>
        <begin position="139"/>
        <end position="497"/>
    </location>
</feature>
<dbReference type="PROSITE" id="PS51767">
    <property type="entry name" value="PEPTIDASE_A1"/>
    <property type="match status" value="1"/>
</dbReference>
<sequence>MSSSSSSSPLIAFSFLLIYGLLLQLSIPAFGQRNEINIDPTTTSNNELRFQLIHRHLFDNSAPKTRIERVKDLVQVDLVRVQMISWRLFGYQHDDHHHHHHHKIYKRKDLEISTSSKKKTAPSAVIPISSAAYKGIGQYFVPLRVGTPAKQFSLIVDTGSDLTWLNCRYRCKKCAQRPRTNHHKIFHADKSSSFKSIPCSSELCKNLSFSLSTCPSTKDPCQYDYGYKDGSNARGIYAKETVTVGLTNGRKTRLHNVVVGCSFSTSTGSTFGAADGVLGLGYSDNSFALKATASFGSKFTYCLVDHLSPKNVSSFLTFGNSRGTKHSGSGSSSTNMQYTELLLKAIDGFYPVNVVGVSVGGSMLKIPFNIFDVQSQGGVILDSGTSLTFLAEPAYKIVMTVLKAPLMKFKQEKDDIFEFCFSSVGFNETVVPKLVFHFTGNIRFEPPVKSYVIDVSDGVKCLGFMSNEWPGVSIIGNIMQQNFLWEFDLAGKRLGFAPSTCAQH</sequence>
<keyword evidence="8" id="KW-0732">Signal</keyword>
<evidence type="ECO:0000313" key="10">
    <source>
        <dbReference type="EMBL" id="OVA01372.1"/>
    </source>
</evidence>